<accession>F1YI56</accession>
<evidence type="ECO:0000313" key="3">
    <source>
        <dbReference type="EMBL" id="EGD55610.1"/>
    </source>
</evidence>
<gene>
    <name evidence="3" type="ORF">SCNU_07853</name>
</gene>
<feature type="transmembrane region" description="Helical" evidence="2">
    <location>
        <begin position="28"/>
        <end position="48"/>
    </location>
</feature>
<keyword evidence="2" id="KW-1133">Transmembrane helix</keyword>
<proteinExistence type="predicted"/>
<dbReference type="Pfam" id="PF14017">
    <property type="entry name" value="DUF4233"/>
    <property type="match status" value="1"/>
</dbReference>
<dbReference type="eggNOG" id="ENOG5032TW9">
    <property type="taxonomic scope" value="Bacteria"/>
</dbReference>
<feature type="transmembrane region" description="Helical" evidence="2">
    <location>
        <begin position="87"/>
        <end position="117"/>
    </location>
</feature>
<dbReference type="Proteomes" id="UP000035065">
    <property type="component" value="Unassembled WGS sequence"/>
</dbReference>
<sequence length="139" mass="14959">MTENPTQGSSSPGEFTPPATDPWKGFRGVMAGTLILEVIVVALAFPVVAKLAGGVTWASGLYLGAVTLILLLLSGRQGKPHALEINLVMQLFVIAGGFFHWSIAVVGVIFLCVWIYIAYIKRDVAKRIEQGRLPGQRPV</sequence>
<dbReference type="AlphaFoldDB" id="F1YI56"/>
<evidence type="ECO:0000313" key="4">
    <source>
        <dbReference type="Proteomes" id="UP000035065"/>
    </source>
</evidence>
<name>F1YI56_9ACTN</name>
<dbReference type="InterPro" id="IPR025327">
    <property type="entry name" value="DUF4233"/>
</dbReference>
<evidence type="ECO:0008006" key="5">
    <source>
        <dbReference type="Google" id="ProtNLM"/>
    </source>
</evidence>
<feature type="transmembrane region" description="Helical" evidence="2">
    <location>
        <begin position="55"/>
        <end position="75"/>
    </location>
</feature>
<keyword evidence="4" id="KW-1185">Reference proteome</keyword>
<dbReference type="EMBL" id="AEUD01000005">
    <property type="protein sequence ID" value="EGD55610.1"/>
    <property type="molecule type" value="Genomic_DNA"/>
</dbReference>
<organism evidence="3 4">
    <name type="scientific">Gordonia neofelifaecis NRRL B-59395</name>
    <dbReference type="NCBI Taxonomy" id="644548"/>
    <lineage>
        <taxon>Bacteria</taxon>
        <taxon>Bacillati</taxon>
        <taxon>Actinomycetota</taxon>
        <taxon>Actinomycetes</taxon>
        <taxon>Mycobacteriales</taxon>
        <taxon>Gordoniaceae</taxon>
        <taxon>Gordonia</taxon>
    </lineage>
</organism>
<dbReference type="OrthoDB" id="4773077at2"/>
<dbReference type="RefSeq" id="WP_009678809.1">
    <property type="nucleotide sequence ID" value="NZ_AEUD01000005.1"/>
</dbReference>
<feature type="region of interest" description="Disordered" evidence="1">
    <location>
        <begin position="1"/>
        <end position="20"/>
    </location>
</feature>
<comment type="caution">
    <text evidence="3">The sequence shown here is derived from an EMBL/GenBank/DDBJ whole genome shotgun (WGS) entry which is preliminary data.</text>
</comment>
<dbReference type="STRING" id="644548.SCNU_07853"/>
<evidence type="ECO:0000256" key="2">
    <source>
        <dbReference type="SAM" id="Phobius"/>
    </source>
</evidence>
<keyword evidence="2" id="KW-0812">Transmembrane</keyword>
<reference evidence="3 4" key="1">
    <citation type="journal article" date="2011" name="J. Bacteriol.">
        <title>Draft Genome Sequence of Gordonia neofelifaecis NRRL B-59395, a Cholesterol-Degrading Actinomycete.</title>
        <authorList>
            <person name="Ge F."/>
            <person name="Li W."/>
            <person name="Chen G."/>
            <person name="Liu Y."/>
            <person name="Zhang G."/>
            <person name="Yong B."/>
            <person name="Wang Q."/>
            <person name="Wang N."/>
            <person name="Huang Z."/>
            <person name="Li W."/>
            <person name="Wang J."/>
            <person name="Wu C."/>
            <person name="Xie Q."/>
            <person name="Liu G."/>
        </authorList>
    </citation>
    <scope>NUCLEOTIDE SEQUENCE [LARGE SCALE GENOMIC DNA]</scope>
    <source>
        <strain evidence="3 4">NRRL B-59395</strain>
    </source>
</reference>
<protein>
    <recommendedName>
        <fullName evidence="5">Integral membrane protein</fullName>
    </recommendedName>
</protein>
<feature type="compositionally biased region" description="Polar residues" evidence="1">
    <location>
        <begin position="1"/>
        <end position="13"/>
    </location>
</feature>
<evidence type="ECO:0000256" key="1">
    <source>
        <dbReference type="SAM" id="MobiDB-lite"/>
    </source>
</evidence>
<keyword evidence="2" id="KW-0472">Membrane</keyword>